<dbReference type="PANTHER" id="PTHR23515">
    <property type="entry name" value="HIGH-AFFINITY NITRATE TRANSPORTER 2.3"/>
    <property type="match status" value="1"/>
</dbReference>
<sequence length="365" mass="40515">MPSSDTRTFALPVDSENKATEMKIFSVAQPHMRAFHLSWLSFCTCVISTFAAAPLVPIIRDNLNLTRSDISNAGIASVSGSILSRLVMGVLCDLIGPRYGCAVINLLTAPVVFSFSLVADAGGYVAVRFMIGFSLATFVSCQYWTSVMFNGKIIGVVNGLSAGWGDLGGGVTQLLMPVLFHFINQMLKTTAFTAWRIAFFVPGWFHLIVGALVLVYGQDLPDGNFAEIRKDGQTSKDKFSKVYGNAVRNYRTWVFVLIYGYSMGLQLCLNNVISEYFYDRPSQFSTLSNIVNDVPQWGSMFLPATKNEKYNEEYYYSMEYSEEEREMGLHVGSMKFAENSRAERGRRLVAAISETPSNTTSQLQV</sequence>
<dbReference type="AlphaFoldDB" id="A0A6L2MRA8"/>
<dbReference type="SUPFAM" id="SSF103473">
    <property type="entry name" value="MFS general substrate transporter"/>
    <property type="match status" value="1"/>
</dbReference>
<evidence type="ECO:0000256" key="2">
    <source>
        <dbReference type="ARBA" id="ARBA00008432"/>
    </source>
</evidence>
<feature type="transmembrane region" description="Helical" evidence="7">
    <location>
        <begin position="125"/>
        <end position="145"/>
    </location>
</feature>
<comment type="similarity">
    <text evidence="2">Belongs to the major facilitator superfamily. Nitrate/nitrite porter (TC 2.A.1.8) family.</text>
</comment>
<dbReference type="GO" id="GO:0015112">
    <property type="term" value="F:nitrate transmembrane transporter activity"/>
    <property type="evidence" value="ECO:0007669"/>
    <property type="project" value="InterPro"/>
</dbReference>
<protein>
    <submittedName>
        <fullName evidence="8">High affinity nitrate transporter 2.4-like</fullName>
    </submittedName>
</protein>
<dbReference type="Gene3D" id="1.20.1250.20">
    <property type="entry name" value="MFS general substrate transporter like domains"/>
    <property type="match status" value="1"/>
</dbReference>
<organism evidence="8">
    <name type="scientific">Tanacetum cinerariifolium</name>
    <name type="common">Dalmatian daisy</name>
    <name type="synonym">Chrysanthemum cinerariifolium</name>
    <dbReference type="NCBI Taxonomy" id="118510"/>
    <lineage>
        <taxon>Eukaryota</taxon>
        <taxon>Viridiplantae</taxon>
        <taxon>Streptophyta</taxon>
        <taxon>Embryophyta</taxon>
        <taxon>Tracheophyta</taxon>
        <taxon>Spermatophyta</taxon>
        <taxon>Magnoliopsida</taxon>
        <taxon>eudicotyledons</taxon>
        <taxon>Gunneridae</taxon>
        <taxon>Pentapetalae</taxon>
        <taxon>asterids</taxon>
        <taxon>campanulids</taxon>
        <taxon>Asterales</taxon>
        <taxon>Asteraceae</taxon>
        <taxon>Asteroideae</taxon>
        <taxon>Anthemideae</taxon>
        <taxon>Anthemidinae</taxon>
        <taxon>Tanacetum</taxon>
    </lineage>
</organism>
<keyword evidence="3 7" id="KW-0812">Transmembrane</keyword>
<reference evidence="8" key="1">
    <citation type="journal article" date="2019" name="Sci. Rep.">
        <title>Draft genome of Tanacetum cinerariifolium, the natural source of mosquito coil.</title>
        <authorList>
            <person name="Yamashiro T."/>
            <person name="Shiraishi A."/>
            <person name="Satake H."/>
            <person name="Nakayama K."/>
        </authorList>
    </citation>
    <scope>NUCLEOTIDE SEQUENCE</scope>
</reference>
<dbReference type="InterPro" id="IPR036259">
    <property type="entry name" value="MFS_trans_sf"/>
</dbReference>
<keyword evidence="5 7" id="KW-0472">Membrane</keyword>
<feature type="transmembrane region" description="Helical" evidence="7">
    <location>
        <begin position="195"/>
        <end position="216"/>
    </location>
</feature>
<dbReference type="InterPro" id="IPR011701">
    <property type="entry name" value="MFS"/>
</dbReference>
<comment type="caution">
    <text evidence="8">The sequence shown here is derived from an EMBL/GenBank/DDBJ whole genome shotgun (WGS) entry which is preliminary data.</text>
</comment>
<feature type="transmembrane region" description="Helical" evidence="7">
    <location>
        <begin position="39"/>
        <end position="58"/>
    </location>
</feature>
<comment type="similarity">
    <text evidence="6">Belongs to the major facilitator superfamily. Phosphate:H(+) symporter (TC 2.A.1.9) family.</text>
</comment>
<evidence type="ECO:0000256" key="7">
    <source>
        <dbReference type="SAM" id="Phobius"/>
    </source>
</evidence>
<dbReference type="EMBL" id="BKCJ010007297">
    <property type="protein sequence ID" value="GEU76523.1"/>
    <property type="molecule type" value="Genomic_DNA"/>
</dbReference>
<evidence type="ECO:0000256" key="1">
    <source>
        <dbReference type="ARBA" id="ARBA00004141"/>
    </source>
</evidence>
<feature type="transmembrane region" description="Helical" evidence="7">
    <location>
        <begin position="97"/>
        <end position="118"/>
    </location>
</feature>
<dbReference type="CDD" id="cd17341">
    <property type="entry name" value="MFS_NRT2_like"/>
    <property type="match status" value="1"/>
</dbReference>
<feature type="transmembrane region" description="Helical" evidence="7">
    <location>
        <begin position="253"/>
        <end position="273"/>
    </location>
</feature>
<keyword evidence="4 7" id="KW-1133">Transmembrane helix</keyword>
<evidence type="ECO:0000313" key="8">
    <source>
        <dbReference type="EMBL" id="GEU76523.1"/>
    </source>
</evidence>
<name>A0A6L2MRA8_TANCI</name>
<accession>A0A6L2MRA8</accession>
<dbReference type="Pfam" id="PF07690">
    <property type="entry name" value="MFS_1"/>
    <property type="match status" value="1"/>
</dbReference>
<feature type="transmembrane region" description="Helical" evidence="7">
    <location>
        <begin position="165"/>
        <end position="183"/>
    </location>
</feature>
<evidence type="ECO:0000256" key="5">
    <source>
        <dbReference type="ARBA" id="ARBA00023136"/>
    </source>
</evidence>
<proteinExistence type="inferred from homology"/>
<evidence type="ECO:0000256" key="4">
    <source>
        <dbReference type="ARBA" id="ARBA00022989"/>
    </source>
</evidence>
<dbReference type="GO" id="GO:0016020">
    <property type="term" value="C:membrane"/>
    <property type="evidence" value="ECO:0007669"/>
    <property type="project" value="UniProtKB-SubCell"/>
</dbReference>
<gene>
    <name evidence="8" type="ORF">Tci_048501</name>
</gene>
<dbReference type="InterPro" id="IPR044772">
    <property type="entry name" value="NO3_transporter"/>
</dbReference>
<evidence type="ECO:0000256" key="3">
    <source>
        <dbReference type="ARBA" id="ARBA00022692"/>
    </source>
</evidence>
<evidence type="ECO:0000256" key="6">
    <source>
        <dbReference type="ARBA" id="ARBA00044504"/>
    </source>
</evidence>
<comment type="subcellular location">
    <subcellularLocation>
        <location evidence="1">Membrane</location>
        <topology evidence="1">Multi-pass membrane protein</topology>
    </subcellularLocation>
</comment>